<comment type="caution">
    <text evidence="2">The sequence shown here is derived from an EMBL/GenBank/DDBJ whole genome shotgun (WGS) entry which is preliminary data.</text>
</comment>
<dbReference type="InterPro" id="IPR001810">
    <property type="entry name" value="F-box_dom"/>
</dbReference>
<proteinExistence type="predicted"/>
<dbReference type="PROSITE" id="PS50181">
    <property type="entry name" value="FBOX"/>
    <property type="match status" value="1"/>
</dbReference>
<dbReference type="AlphaFoldDB" id="A0AA39JYU4"/>
<dbReference type="SUPFAM" id="SSF81383">
    <property type="entry name" value="F-box domain"/>
    <property type="match status" value="1"/>
</dbReference>
<reference evidence="2" key="1">
    <citation type="submission" date="2023-06" db="EMBL/GenBank/DDBJ databases">
        <authorList>
            <consortium name="Lawrence Berkeley National Laboratory"/>
            <person name="Ahrendt S."/>
            <person name="Sahu N."/>
            <person name="Indic B."/>
            <person name="Wong-Bajracharya J."/>
            <person name="Merenyi Z."/>
            <person name="Ke H.-M."/>
            <person name="Monk M."/>
            <person name="Kocsube S."/>
            <person name="Drula E."/>
            <person name="Lipzen A."/>
            <person name="Balint B."/>
            <person name="Henrissat B."/>
            <person name="Andreopoulos B."/>
            <person name="Martin F.M."/>
            <person name="Harder C.B."/>
            <person name="Rigling D."/>
            <person name="Ford K.L."/>
            <person name="Foster G.D."/>
            <person name="Pangilinan J."/>
            <person name="Papanicolaou A."/>
            <person name="Barry K."/>
            <person name="LaButti K."/>
            <person name="Viragh M."/>
            <person name="Koriabine M."/>
            <person name="Yan M."/>
            <person name="Riley R."/>
            <person name="Champramary S."/>
            <person name="Plett K.L."/>
            <person name="Tsai I.J."/>
            <person name="Slot J."/>
            <person name="Sipos G."/>
            <person name="Plett J."/>
            <person name="Nagy L.G."/>
            <person name="Grigoriev I.V."/>
        </authorList>
    </citation>
    <scope>NUCLEOTIDE SEQUENCE</scope>
    <source>
        <strain evidence="2">CCBAS 213</strain>
    </source>
</reference>
<evidence type="ECO:0000259" key="1">
    <source>
        <dbReference type="PROSITE" id="PS50181"/>
    </source>
</evidence>
<dbReference type="InterPro" id="IPR036047">
    <property type="entry name" value="F-box-like_dom_sf"/>
</dbReference>
<dbReference type="GeneID" id="85366859"/>
<gene>
    <name evidence="2" type="ORF">EV420DRAFT_746967</name>
</gene>
<sequence length="242" mass="26915">MPPSTTLNHLPNELLLLIFQDLDTSSLIAVSCLCKRINSLALAQILFPHNTYFSGLSSIIMRFGSSGLSFSSIPALRLAFSMKDHVDLFSCQFSLGECAKEMEQVTRLFKTERELHSVFLHFPGWPTLFQPPAAYSPIECGAAISGLLRHLHSVQCHSFDINNAPQVEYAEGAKFDGPIVNTLKDISISRAHFMSADFFRDWTISTMNLSPLTEVSLVNVDVRALLPSLFLPSLQKLVIRCP</sequence>
<dbReference type="SMART" id="SM00256">
    <property type="entry name" value="FBOX"/>
    <property type="match status" value="1"/>
</dbReference>
<dbReference type="EMBL" id="JAUEPS010000036">
    <property type="protein sequence ID" value="KAK0450296.1"/>
    <property type="molecule type" value="Genomic_DNA"/>
</dbReference>
<keyword evidence="3" id="KW-1185">Reference proteome</keyword>
<accession>A0AA39JYU4</accession>
<dbReference type="Gene3D" id="1.20.1280.50">
    <property type="match status" value="1"/>
</dbReference>
<dbReference type="Proteomes" id="UP001175211">
    <property type="component" value="Unassembled WGS sequence"/>
</dbReference>
<name>A0AA39JYU4_ARMTA</name>
<feature type="domain" description="F-box" evidence="1">
    <location>
        <begin position="4"/>
        <end position="56"/>
    </location>
</feature>
<organism evidence="2 3">
    <name type="scientific">Armillaria tabescens</name>
    <name type="common">Ringless honey mushroom</name>
    <name type="synonym">Agaricus tabescens</name>
    <dbReference type="NCBI Taxonomy" id="1929756"/>
    <lineage>
        <taxon>Eukaryota</taxon>
        <taxon>Fungi</taxon>
        <taxon>Dikarya</taxon>
        <taxon>Basidiomycota</taxon>
        <taxon>Agaricomycotina</taxon>
        <taxon>Agaricomycetes</taxon>
        <taxon>Agaricomycetidae</taxon>
        <taxon>Agaricales</taxon>
        <taxon>Marasmiineae</taxon>
        <taxon>Physalacriaceae</taxon>
        <taxon>Desarmillaria</taxon>
    </lineage>
</organism>
<protein>
    <recommendedName>
        <fullName evidence="1">F-box domain-containing protein</fullName>
    </recommendedName>
</protein>
<evidence type="ECO:0000313" key="3">
    <source>
        <dbReference type="Proteomes" id="UP001175211"/>
    </source>
</evidence>
<dbReference type="RefSeq" id="XP_060327167.1">
    <property type="nucleotide sequence ID" value="XM_060483311.1"/>
</dbReference>
<evidence type="ECO:0000313" key="2">
    <source>
        <dbReference type="EMBL" id="KAK0450296.1"/>
    </source>
</evidence>
<dbReference type="Pfam" id="PF12937">
    <property type="entry name" value="F-box-like"/>
    <property type="match status" value="1"/>
</dbReference>